<comment type="caution">
    <text evidence="2">The sequence shown here is derived from an EMBL/GenBank/DDBJ whole genome shotgun (WGS) entry which is preliminary data.</text>
</comment>
<evidence type="ECO:0000313" key="3">
    <source>
        <dbReference type="Proteomes" id="UP000053199"/>
    </source>
</evidence>
<proteinExistence type="predicted"/>
<organism evidence="2 3">
    <name type="scientific">Pseudarthrobacter enclensis</name>
    <dbReference type="NCBI Taxonomy" id="993070"/>
    <lineage>
        <taxon>Bacteria</taxon>
        <taxon>Bacillati</taxon>
        <taxon>Actinomycetota</taxon>
        <taxon>Actinomycetes</taxon>
        <taxon>Micrococcales</taxon>
        <taxon>Micrococcaceae</taxon>
        <taxon>Pseudarthrobacter</taxon>
    </lineage>
</organism>
<keyword evidence="1" id="KW-0472">Membrane</keyword>
<evidence type="ECO:0000256" key="1">
    <source>
        <dbReference type="SAM" id="Phobius"/>
    </source>
</evidence>
<gene>
    <name evidence="2" type="ORF">AS031_14095</name>
</gene>
<sequence>MQVGDAPEDAPDKDNATRHINRELARRRGWMLTVAVGFALHLLSVVVGLKPVAPSCGSPLIPHSGAAELSDAQLVTTGLAAECYRTIDSAAVPVWLLMGAGIALVLAGVTVRIIGIRRSLAALGA</sequence>
<keyword evidence="3" id="KW-1185">Reference proteome</keyword>
<dbReference type="RefSeq" id="WP_058268798.1">
    <property type="nucleotide sequence ID" value="NZ_FMAZ01000006.1"/>
</dbReference>
<name>A0A0V8IGZ4_9MICC</name>
<evidence type="ECO:0000313" key="2">
    <source>
        <dbReference type="EMBL" id="KSU73824.1"/>
    </source>
</evidence>
<feature type="transmembrane region" description="Helical" evidence="1">
    <location>
        <begin position="29"/>
        <end position="49"/>
    </location>
</feature>
<feature type="transmembrane region" description="Helical" evidence="1">
    <location>
        <begin position="94"/>
        <end position="115"/>
    </location>
</feature>
<dbReference type="EMBL" id="LNQM01000007">
    <property type="protein sequence ID" value="KSU73824.1"/>
    <property type="molecule type" value="Genomic_DNA"/>
</dbReference>
<reference evidence="2 3" key="1">
    <citation type="journal article" date="2014" name="Arch. Microbiol.">
        <title>Arthrobacter enclensis sp. nov., isolated from sediment sample.</title>
        <authorList>
            <person name="Dastager S.G."/>
            <person name="Liu Q."/>
            <person name="Tang S.K."/>
            <person name="Krishnamurthi S."/>
            <person name="Lee J.C."/>
            <person name="Li W.J."/>
        </authorList>
    </citation>
    <scope>NUCLEOTIDE SEQUENCE [LARGE SCALE GENOMIC DNA]</scope>
    <source>
        <strain evidence="2 3">NIO-1008</strain>
    </source>
</reference>
<dbReference type="Proteomes" id="UP000053199">
    <property type="component" value="Unassembled WGS sequence"/>
</dbReference>
<accession>A0A0V8IGZ4</accession>
<dbReference type="AlphaFoldDB" id="A0A0V8IGZ4"/>
<keyword evidence="1" id="KW-1133">Transmembrane helix</keyword>
<keyword evidence="1" id="KW-0812">Transmembrane</keyword>
<protein>
    <submittedName>
        <fullName evidence="2">Uncharacterized protein</fullName>
    </submittedName>
</protein>
<dbReference type="OrthoDB" id="4950520at2"/>